<evidence type="ECO:0000256" key="1">
    <source>
        <dbReference type="ARBA" id="ARBA00008563"/>
    </source>
</evidence>
<evidence type="ECO:0000313" key="7">
    <source>
        <dbReference type="Proteomes" id="UP001142610"/>
    </source>
</evidence>
<sequence length="103" mass="11341">MSYAVIKTGGKQYRVKSGDVIHVEKLEGEAGDKVSLGEVLMLGGDSPKVGAPLIEGASVDAEIVEQARDKKIVVFKKRRRQNYRRKKGHRQHMTVLKIGAINA</sequence>
<protein>
    <recommendedName>
        <fullName evidence="4">Large ribosomal subunit protein bL21</fullName>
    </recommendedName>
</protein>
<dbReference type="InterPro" id="IPR028909">
    <property type="entry name" value="bL21-like"/>
</dbReference>
<evidence type="ECO:0000256" key="3">
    <source>
        <dbReference type="ARBA" id="ARBA00023274"/>
    </source>
</evidence>
<accession>A0A9X2L6H0</accession>
<keyword evidence="4 5" id="KW-0699">rRNA-binding</keyword>
<dbReference type="GO" id="GO:0006412">
    <property type="term" value="P:translation"/>
    <property type="evidence" value="ECO:0007669"/>
    <property type="project" value="UniProtKB-UniRule"/>
</dbReference>
<dbReference type="InterPro" id="IPR001787">
    <property type="entry name" value="Ribosomal_bL21"/>
</dbReference>
<evidence type="ECO:0000256" key="4">
    <source>
        <dbReference type="HAMAP-Rule" id="MF_01363"/>
    </source>
</evidence>
<dbReference type="GO" id="GO:0005840">
    <property type="term" value="C:ribosome"/>
    <property type="evidence" value="ECO:0007669"/>
    <property type="project" value="UniProtKB-KW"/>
</dbReference>
<dbReference type="Proteomes" id="UP001142610">
    <property type="component" value="Unassembled WGS sequence"/>
</dbReference>
<dbReference type="GO" id="GO:0019843">
    <property type="term" value="F:rRNA binding"/>
    <property type="evidence" value="ECO:0007669"/>
    <property type="project" value="UniProtKB-UniRule"/>
</dbReference>
<evidence type="ECO:0000313" key="6">
    <source>
        <dbReference type="EMBL" id="MCQ8183994.1"/>
    </source>
</evidence>
<dbReference type="NCBIfam" id="TIGR00061">
    <property type="entry name" value="L21"/>
    <property type="match status" value="1"/>
</dbReference>
<keyword evidence="4 5" id="KW-0694">RNA-binding</keyword>
<reference evidence="6" key="1">
    <citation type="submission" date="2022-07" db="EMBL/GenBank/DDBJ databases">
        <title>Parvularcula maris sp. nov., an algicidal bacterium isolated from seawater.</title>
        <authorList>
            <person name="Li F."/>
        </authorList>
    </citation>
    <scope>NUCLEOTIDE SEQUENCE</scope>
    <source>
        <strain evidence="6">BGMRC 0090</strain>
    </source>
</reference>
<dbReference type="RefSeq" id="WP_256617799.1">
    <property type="nucleotide sequence ID" value="NZ_JANIBC010000001.1"/>
</dbReference>
<comment type="similarity">
    <text evidence="1 4 5">Belongs to the bacterial ribosomal protein bL21 family.</text>
</comment>
<comment type="caution">
    <text evidence="6">The sequence shown here is derived from an EMBL/GenBank/DDBJ whole genome shotgun (WGS) entry which is preliminary data.</text>
</comment>
<dbReference type="GO" id="GO:1990904">
    <property type="term" value="C:ribonucleoprotein complex"/>
    <property type="evidence" value="ECO:0007669"/>
    <property type="project" value="UniProtKB-KW"/>
</dbReference>
<evidence type="ECO:0000256" key="2">
    <source>
        <dbReference type="ARBA" id="ARBA00022980"/>
    </source>
</evidence>
<dbReference type="GO" id="GO:0005737">
    <property type="term" value="C:cytoplasm"/>
    <property type="evidence" value="ECO:0007669"/>
    <property type="project" value="UniProtKB-ARBA"/>
</dbReference>
<keyword evidence="3 4" id="KW-0687">Ribonucleoprotein</keyword>
<dbReference type="PANTHER" id="PTHR21349">
    <property type="entry name" value="50S RIBOSOMAL PROTEIN L21"/>
    <property type="match status" value="1"/>
</dbReference>
<dbReference type="GO" id="GO:0003735">
    <property type="term" value="F:structural constituent of ribosome"/>
    <property type="evidence" value="ECO:0007669"/>
    <property type="project" value="InterPro"/>
</dbReference>
<organism evidence="6 7">
    <name type="scientific">Parvularcula maris</name>
    <dbReference type="NCBI Taxonomy" id="2965077"/>
    <lineage>
        <taxon>Bacteria</taxon>
        <taxon>Pseudomonadati</taxon>
        <taxon>Pseudomonadota</taxon>
        <taxon>Alphaproteobacteria</taxon>
        <taxon>Parvularculales</taxon>
        <taxon>Parvularculaceae</taxon>
        <taxon>Parvularcula</taxon>
    </lineage>
</organism>
<dbReference type="AlphaFoldDB" id="A0A9X2L6H0"/>
<dbReference type="SUPFAM" id="SSF141091">
    <property type="entry name" value="L21p-like"/>
    <property type="match status" value="1"/>
</dbReference>
<keyword evidence="2 4" id="KW-0689">Ribosomal protein</keyword>
<keyword evidence="7" id="KW-1185">Reference proteome</keyword>
<gene>
    <name evidence="4 6" type="primary">rplU</name>
    <name evidence="6" type="ORF">NOG11_01205</name>
</gene>
<dbReference type="PANTHER" id="PTHR21349:SF0">
    <property type="entry name" value="LARGE RIBOSOMAL SUBUNIT PROTEIN BL21M"/>
    <property type="match status" value="1"/>
</dbReference>
<evidence type="ECO:0000256" key="5">
    <source>
        <dbReference type="RuleBase" id="RU000562"/>
    </source>
</evidence>
<proteinExistence type="inferred from homology"/>
<dbReference type="HAMAP" id="MF_01363">
    <property type="entry name" value="Ribosomal_bL21"/>
    <property type="match status" value="1"/>
</dbReference>
<dbReference type="Pfam" id="PF00829">
    <property type="entry name" value="Ribosomal_L21p"/>
    <property type="match status" value="1"/>
</dbReference>
<comment type="function">
    <text evidence="4 5">This protein binds to 23S rRNA in the presence of protein L20.</text>
</comment>
<comment type="subunit">
    <text evidence="4">Part of the 50S ribosomal subunit. Contacts protein L20.</text>
</comment>
<name>A0A9X2L6H0_9PROT</name>
<dbReference type="EMBL" id="JANIBC010000001">
    <property type="protein sequence ID" value="MCQ8183994.1"/>
    <property type="molecule type" value="Genomic_DNA"/>
</dbReference>
<dbReference type="InterPro" id="IPR036164">
    <property type="entry name" value="bL21-like_sf"/>
</dbReference>